<name>A0A7G9INN0_9TOMB</name>
<accession>A0A7G9INN0</accession>
<keyword evidence="1" id="KW-1133">Transmembrane helix</keyword>
<sequence length="251" mass="27910">MTLNVGAMALSLFKAIAIFLAALLLSLAYRLSGLLLELVFGNAATVRGAWVVGGLCLLVWFAWNLRSFLWLLQMRWLLAGIRNEWSVVTSRHSAKRLATLTLPADICNEVLASLDVIEDSAPDDEAFDIRAKDAALPGQQNPDGKPVVVVLNVGPPGPRSTPRRRSARMTKKLRWMLVEQFPMRKDTEEQRAVMAIWAFDKLKDSDVRIEHRQALVSRAVALCFVETREETARRLANQLVKHGARAPCVAG</sequence>
<keyword evidence="1" id="KW-0472">Membrane</keyword>
<keyword evidence="1" id="KW-0812">Transmembrane</keyword>
<evidence type="ECO:0000313" key="2">
    <source>
        <dbReference type="EMBL" id="QNM36912.1"/>
    </source>
</evidence>
<proteinExistence type="predicted"/>
<feature type="transmembrane region" description="Helical" evidence="1">
    <location>
        <begin position="49"/>
        <end position="72"/>
    </location>
</feature>
<protein>
    <submittedName>
        <fullName evidence="2">Uncharacterized protein</fullName>
    </submittedName>
</protein>
<feature type="transmembrane region" description="Helical" evidence="1">
    <location>
        <begin position="12"/>
        <end position="29"/>
    </location>
</feature>
<dbReference type="EMBL" id="MN729623">
    <property type="protein sequence ID" value="QNM36912.1"/>
    <property type="molecule type" value="Genomic_RNA"/>
</dbReference>
<evidence type="ECO:0000256" key="1">
    <source>
        <dbReference type="SAM" id="Phobius"/>
    </source>
</evidence>
<organism evidence="2">
    <name type="scientific">Trichosanthes kirilowii tombusvirus</name>
    <dbReference type="NCBI Taxonomy" id="2768088"/>
    <lineage>
        <taxon>Viruses</taxon>
        <taxon>Riboviria</taxon>
        <taxon>Orthornavirae</taxon>
        <taxon>Kitrinoviricota</taxon>
        <taxon>Tolucaviricetes</taxon>
        <taxon>Tolivirales</taxon>
        <taxon>Tombusviridae</taxon>
        <taxon>Procedovirinae</taxon>
        <taxon>Tombusvirus</taxon>
    </lineage>
</organism>
<reference evidence="2" key="1">
    <citation type="submission" date="2019-11" db="EMBL/GenBank/DDBJ databases">
        <title>Viral genomes from plants on the riverside of the ancient canal in Zhenjiang, China.</title>
        <authorList>
            <person name="Lu X."/>
            <person name="Yang X.S."/>
            <person name="Zhang W."/>
        </authorList>
    </citation>
    <scope>NUCLEOTIDE SEQUENCE</scope>
    <source>
        <strain evidence="2">Pt111-tom-13</strain>
    </source>
</reference>